<dbReference type="AlphaFoldDB" id="A0A6B8KH69"/>
<evidence type="ECO:0000259" key="2">
    <source>
        <dbReference type="PROSITE" id="PS50404"/>
    </source>
</evidence>
<organism evidence="4 5">
    <name type="scientific">Methylocystis heyeri</name>
    <dbReference type="NCBI Taxonomy" id="391905"/>
    <lineage>
        <taxon>Bacteria</taxon>
        <taxon>Pseudomonadati</taxon>
        <taxon>Pseudomonadota</taxon>
        <taxon>Alphaproteobacteria</taxon>
        <taxon>Hyphomicrobiales</taxon>
        <taxon>Methylocystaceae</taxon>
        <taxon>Methylocystis</taxon>
    </lineage>
</organism>
<feature type="domain" description="GST C-terminal" evidence="3">
    <location>
        <begin position="88"/>
        <end position="228"/>
    </location>
</feature>
<dbReference type="SFLD" id="SFLDG00358">
    <property type="entry name" value="Main_(cytGST)"/>
    <property type="match status" value="1"/>
</dbReference>
<dbReference type="Gene3D" id="3.40.30.10">
    <property type="entry name" value="Glutaredoxin"/>
    <property type="match status" value="1"/>
</dbReference>
<dbReference type="SFLD" id="SFLDS00019">
    <property type="entry name" value="Glutathione_Transferase_(cytos"/>
    <property type="match status" value="1"/>
</dbReference>
<dbReference type="CDD" id="cd00299">
    <property type="entry name" value="GST_C_family"/>
    <property type="match status" value="1"/>
</dbReference>
<dbReference type="PROSITE" id="PS50405">
    <property type="entry name" value="GST_CTER"/>
    <property type="match status" value="1"/>
</dbReference>
<dbReference type="Pfam" id="PF00043">
    <property type="entry name" value="GST_C"/>
    <property type="match status" value="1"/>
</dbReference>
<dbReference type="GO" id="GO:0004364">
    <property type="term" value="F:glutathione transferase activity"/>
    <property type="evidence" value="ECO:0007669"/>
    <property type="project" value="TreeGrafter"/>
</dbReference>
<dbReference type="InterPro" id="IPR004046">
    <property type="entry name" value="GST_C"/>
</dbReference>
<dbReference type="InterPro" id="IPR004045">
    <property type="entry name" value="Glutathione_S-Trfase_N"/>
</dbReference>
<accession>A0A6B8KH69</accession>
<evidence type="ECO:0000259" key="3">
    <source>
        <dbReference type="PROSITE" id="PS50405"/>
    </source>
</evidence>
<dbReference type="InterPro" id="IPR036249">
    <property type="entry name" value="Thioredoxin-like_sf"/>
</dbReference>
<dbReference type="OrthoDB" id="9794721at2"/>
<dbReference type="PANTHER" id="PTHR43969">
    <property type="entry name" value="GLUTATHIONE S TRANSFERASE D10, ISOFORM A-RELATED"/>
    <property type="match status" value="1"/>
</dbReference>
<comment type="subunit">
    <text evidence="1">Homodimer.</text>
</comment>
<dbReference type="Proteomes" id="UP000309061">
    <property type="component" value="Chromosome"/>
</dbReference>
<dbReference type="InterPro" id="IPR040079">
    <property type="entry name" value="Glutathione_S-Trfase"/>
</dbReference>
<dbReference type="PANTHER" id="PTHR43969:SF9">
    <property type="entry name" value="GLUTATHIONE S TRANSFERASE D10, ISOFORM A-RELATED"/>
    <property type="match status" value="1"/>
</dbReference>
<dbReference type="EMBL" id="CP046052">
    <property type="protein sequence ID" value="QGM45908.1"/>
    <property type="molecule type" value="Genomic_DNA"/>
</dbReference>
<feature type="domain" description="GST N-terminal" evidence="2">
    <location>
        <begin position="1"/>
        <end position="79"/>
    </location>
</feature>
<dbReference type="Gene3D" id="1.20.1050.10">
    <property type="match status" value="1"/>
</dbReference>
<protein>
    <submittedName>
        <fullName evidence="4">Glutathione S-transferase family protein</fullName>
    </submittedName>
</protein>
<evidence type="ECO:0000313" key="5">
    <source>
        <dbReference type="Proteomes" id="UP000309061"/>
    </source>
</evidence>
<name>A0A6B8KH69_9HYPH</name>
<dbReference type="InterPro" id="IPR010987">
    <property type="entry name" value="Glutathione-S-Trfase_C-like"/>
</dbReference>
<dbReference type="SUPFAM" id="SSF52833">
    <property type="entry name" value="Thioredoxin-like"/>
    <property type="match status" value="1"/>
</dbReference>
<sequence>MPTLIHHPLCPHSRFIRLILNEYGVETRLIEERASERRPEFLRLNPAGRTPVLIDDDGLVVAGASVIAEYIDETRGAAAGSGRLMPLDLAERVETRRLVEWFNVKFFDEVSNWLVNEKVYKRYASAENGGGAPDMDVVRVARANVKPHMRYVGYLTGIRKWLAGDRLSYADFAAAAHISCADYLGDAPWDEDESAKHWYQRVKSRPAFRPLLADRAPGMTPGRYYAELDF</sequence>
<dbReference type="GO" id="GO:0006749">
    <property type="term" value="P:glutathione metabolic process"/>
    <property type="evidence" value="ECO:0007669"/>
    <property type="project" value="TreeGrafter"/>
</dbReference>
<dbReference type="Pfam" id="PF13409">
    <property type="entry name" value="GST_N_2"/>
    <property type="match status" value="1"/>
</dbReference>
<dbReference type="SUPFAM" id="SSF47616">
    <property type="entry name" value="GST C-terminal domain-like"/>
    <property type="match status" value="1"/>
</dbReference>
<evidence type="ECO:0000256" key="1">
    <source>
        <dbReference type="ARBA" id="ARBA00011738"/>
    </source>
</evidence>
<dbReference type="CDD" id="cd00570">
    <property type="entry name" value="GST_N_family"/>
    <property type="match status" value="1"/>
</dbReference>
<proteinExistence type="predicted"/>
<dbReference type="KEGG" id="mhey:H2LOC_009445"/>
<dbReference type="InterPro" id="IPR036282">
    <property type="entry name" value="Glutathione-S-Trfase_C_sf"/>
</dbReference>
<evidence type="ECO:0000313" key="4">
    <source>
        <dbReference type="EMBL" id="QGM45908.1"/>
    </source>
</evidence>
<gene>
    <name evidence="4" type="ORF">H2LOC_009445</name>
</gene>
<keyword evidence="5" id="KW-1185">Reference proteome</keyword>
<keyword evidence="4" id="KW-0808">Transferase</keyword>
<reference evidence="4 5" key="1">
    <citation type="submission" date="2019-11" db="EMBL/GenBank/DDBJ databases">
        <title>The genome sequence of Methylocystis heyeri.</title>
        <authorList>
            <person name="Oshkin I.Y."/>
            <person name="Miroshnikov K."/>
            <person name="Dedysh S.N."/>
        </authorList>
    </citation>
    <scope>NUCLEOTIDE SEQUENCE [LARGE SCALE GENOMIC DNA]</scope>
    <source>
        <strain evidence="4 5">H2</strain>
    </source>
</reference>
<dbReference type="RefSeq" id="WP_136496176.1">
    <property type="nucleotide sequence ID" value="NZ_CP046052.1"/>
</dbReference>
<dbReference type="PROSITE" id="PS50404">
    <property type="entry name" value="GST_NTER"/>
    <property type="match status" value="1"/>
</dbReference>